<dbReference type="AlphaFoldDB" id="A0A916Q6S2"/>
<proteinExistence type="predicted"/>
<dbReference type="InterPro" id="IPR025641">
    <property type="entry name" value="DUF4340"/>
</dbReference>
<organism evidence="2 3">
    <name type="scientific">Anaerostipes butyraticus</name>
    <dbReference type="NCBI Taxonomy" id="645466"/>
    <lineage>
        <taxon>Bacteria</taxon>
        <taxon>Bacillati</taxon>
        <taxon>Bacillota</taxon>
        <taxon>Clostridia</taxon>
        <taxon>Lachnospirales</taxon>
        <taxon>Lachnospiraceae</taxon>
        <taxon>Anaerostipes</taxon>
    </lineage>
</organism>
<evidence type="ECO:0000313" key="3">
    <source>
        <dbReference type="Proteomes" id="UP000613208"/>
    </source>
</evidence>
<reference evidence="2" key="1">
    <citation type="submission" date="2020-06" db="EMBL/GenBank/DDBJ databases">
        <title>Characterization of fructooligosaccharide metabolism and fructooligosaccharide-degrading enzymes in human commensal butyrate producers.</title>
        <authorList>
            <person name="Tanno H."/>
            <person name="Fujii T."/>
            <person name="Hirano K."/>
            <person name="Maeno S."/>
            <person name="Tonozuka T."/>
            <person name="Sakamoto M."/>
            <person name="Ohkuma M."/>
            <person name="Tochio T."/>
            <person name="Endo A."/>
        </authorList>
    </citation>
    <scope>NUCLEOTIDE SEQUENCE</scope>
    <source>
        <strain evidence="2">JCM 17466</strain>
    </source>
</reference>
<protein>
    <recommendedName>
        <fullName evidence="1">DUF4340 domain-containing protein</fullName>
    </recommendedName>
</protein>
<keyword evidence="3" id="KW-1185">Reference proteome</keyword>
<dbReference type="EMBL" id="BLYI01000036">
    <property type="protein sequence ID" value="GFO85377.1"/>
    <property type="molecule type" value="Genomic_DNA"/>
</dbReference>
<gene>
    <name evidence="2" type="ORF">ANBU17_17240</name>
</gene>
<dbReference type="Proteomes" id="UP000613208">
    <property type="component" value="Unassembled WGS sequence"/>
</dbReference>
<evidence type="ECO:0000259" key="1">
    <source>
        <dbReference type="Pfam" id="PF14238"/>
    </source>
</evidence>
<feature type="domain" description="DUF4340" evidence="1">
    <location>
        <begin position="218"/>
        <end position="279"/>
    </location>
</feature>
<dbReference type="RefSeq" id="WP_201311086.1">
    <property type="nucleotide sequence ID" value="NZ_BLYI01000036.1"/>
</dbReference>
<evidence type="ECO:0000313" key="2">
    <source>
        <dbReference type="EMBL" id="GFO85377.1"/>
    </source>
</evidence>
<accession>A0A916Q6S2</accession>
<name>A0A916Q6S2_9FIRM</name>
<feature type="domain" description="DUF4340" evidence="1">
    <location>
        <begin position="67"/>
        <end position="192"/>
    </location>
</feature>
<dbReference type="Pfam" id="PF14238">
    <property type="entry name" value="DUF4340"/>
    <property type="match status" value="2"/>
</dbReference>
<sequence length="292" mass="31978">MKQKRTLSILVLVLAVLLVLYGGLRIYQNRQTDDSDDTITVKKLSSLTSISYNNGEDLSFVKEDGTWYYADNKNYPIAQDTLNTLASTFQKMEAVRKLGKGDGLDDYGLKNPSYTVTVKDKDGTETSFYIGNAAGENYYLTVDDKSTIYTVSSDVVTSLSSTLDDFIQKDTFPTLSSGNITKVVVTQNGKKTTYKSDDDIDSIAGGLGTFTLGDCENYAASDSDLSKYGLDKDSQITVKVSYKDTDDSSKKKSITLCIGSKNSSGDYYVKLSDSDMVYLGDADVIKNILNPS</sequence>
<comment type="caution">
    <text evidence="2">The sequence shown here is derived from an EMBL/GenBank/DDBJ whole genome shotgun (WGS) entry which is preliminary data.</text>
</comment>